<evidence type="ECO:0000313" key="2">
    <source>
        <dbReference type="Proteomes" id="UP000309997"/>
    </source>
</evidence>
<dbReference type="Proteomes" id="UP000309997">
    <property type="component" value="Unassembled WGS sequence"/>
</dbReference>
<proteinExistence type="predicted"/>
<gene>
    <name evidence="1" type="ORF">D5086_016824</name>
</gene>
<accession>A0ACC4BV89</accession>
<dbReference type="EMBL" id="RCHU02000008">
    <property type="protein sequence ID" value="KAL3582492.1"/>
    <property type="molecule type" value="Genomic_DNA"/>
</dbReference>
<keyword evidence="2" id="KW-1185">Reference proteome</keyword>
<sequence>MDDEDDLFEAIDKSKLQIMSSLSLSASPIVFFFRFSTFFAFSACLCVLAPSDCDYLGSIQNLTGIKGLSEAKADKICEAAEKIVNYGYITRSDALLKRKSVIHITTGSQALDELLGGSLITLRFTRTVVLVGLRLRLSQKLLGNSGSSLILLLNKVVGGMSVAVVSMINENISSYLSVLLKYYNR</sequence>
<organism evidence="1 2">
    <name type="scientific">Populus alba</name>
    <name type="common">White poplar</name>
    <dbReference type="NCBI Taxonomy" id="43335"/>
    <lineage>
        <taxon>Eukaryota</taxon>
        <taxon>Viridiplantae</taxon>
        <taxon>Streptophyta</taxon>
        <taxon>Embryophyta</taxon>
        <taxon>Tracheophyta</taxon>
        <taxon>Spermatophyta</taxon>
        <taxon>Magnoliopsida</taxon>
        <taxon>eudicotyledons</taxon>
        <taxon>Gunneridae</taxon>
        <taxon>Pentapetalae</taxon>
        <taxon>rosids</taxon>
        <taxon>fabids</taxon>
        <taxon>Malpighiales</taxon>
        <taxon>Salicaceae</taxon>
        <taxon>Saliceae</taxon>
        <taxon>Populus</taxon>
    </lineage>
</organism>
<name>A0ACC4BV89_POPAL</name>
<protein>
    <submittedName>
        <fullName evidence="1">Uncharacterized protein</fullName>
    </submittedName>
</protein>
<reference evidence="1 2" key="1">
    <citation type="journal article" date="2024" name="Plant Biotechnol. J.">
        <title>Genome and CRISPR/Cas9 system of a widespread forest tree (Populus alba) in the world.</title>
        <authorList>
            <person name="Liu Y.J."/>
            <person name="Jiang P.F."/>
            <person name="Han X.M."/>
            <person name="Li X.Y."/>
            <person name="Wang H.M."/>
            <person name="Wang Y.J."/>
            <person name="Wang X.X."/>
            <person name="Zeng Q.Y."/>
        </authorList>
    </citation>
    <scope>NUCLEOTIDE SEQUENCE [LARGE SCALE GENOMIC DNA]</scope>
    <source>
        <strain evidence="2">cv. PAL-ZL1</strain>
    </source>
</reference>
<evidence type="ECO:0000313" key="1">
    <source>
        <dbReference type="EMBL" id="KAL3582492.1"/>
    </source>
</evidence>
<comment type="caution">
    <text evidence="1">The sequence shown here is derived from an EMBL/GenBank/DDBJ whole genome shotgun (WGS) entry which is preliminary data.</text>
</comment>